<evidence type="ECO:0000313" key="3">
    <source>
        <dbReference type="EMBL" id="TKX19800.1"/>
    </source>
</evidence>
<feature type="region of interest" description="Disordered" evidence="1">
    <location>
        <begin position="156"/>
        <end position="182"/>
    </location>
</feature>
<reference evidence="2 4" key="1">
    <citation type="submission" date="2017-05" db="EMBL/GenBank/DDBJ databases">
        <title>Draft genome sequence of Elsinoe australis.</title>
        <authorList>
            <person name="Cheng Q."/>
        </authorList>
    </citation>
    <scope>NUCLEOTIDE SEQUENCE [LARGE SCALE GENOMIC DNA]</scope>
    <source>
        <strain evidence="2 4">NL1</strain>
    </source>
</reference>
<evidence type="ECO:0000256" key="1">
    <source>
        <dbReference type="SAM" id="MobiDB-lite"/>
    </source>
</evidence>
<gene>
    <name evidence="2" type="ORF">B9Z65_3538</name>
    <name evidence="3" type="ORF">C1H76_7998</name>
</gene>
<proteinExistence type="predicted"/>
<dbReference type="Gene3D" id="2.100.10.30">
    <property type="entry name" value="Jacalin-like lectin domain"/>
    <property type="match status" value="1"/>
</dbReference>
<evidence type="ECO:0000313" key="2">
    <source>
        <dbReference type="EMBL" id="PSK59214.1"/>
    </source>
</evidence>
<organism evidence="2 4">
    <name type="scientific">Elsinoe australis</name>
    <dbReference type="NCBI Taxonomy" id="40998"/>
    <lineage>
        <taxon>Eukaryota</taxon>
        <taxon>Fungi</taxon>
        <taxon>Dikarya</taxon>
        <taxon>Ascomycota</taxon>
        <taxon>Pezizomycotina</taxon>
        <taxon>Dothideomycetes</taxon>
        <taxon>Dothideomycetidae</taxon>
        <taxon>Myriangiales</taxon>
        <taxon>Elsinoaceae</taxon>
        <taxon>Elsinoe</taxon>
    </lineage>
</organism>
<keyword evidence="4" id="KW-1185">Reference proteome</keyword>
<evidence type="ECO:0000313" key="4">
    <source>
        <dbReference type="Proteomes" id="UP000243723"/>
    </source>
</evidence>
<dbReference type="EMBL" id="NHZQ01000010">
    <property type="protein sequence ID" value="PSK59214.1"/>
    <property type="molecule type" value="Genomic_DNA"/>
</dbReference>
<comment type="caution">
    <text evidence="2">The sequence shown here is derived from an EMBL/GenBank/DDBJ whole genome shotgun (WGS) entry which is preliminary data.</text>
</comment>
<dbReference type="InterPro" id="IPR036404">
    <property type="entry name" value="Jacalin-like_lectin_dom_sf"/>
</dbReference>
<reference evidence="3 5" key="2">
    <citation type="submission" date="2018-02" db="EMBL/GenBank/DDBJ databases">
        <title>Draft genome sequences of Elsinoe sp., causing black scab on jojoba.</title>
        <authorList>
            <person name="Stodart B."/>
            <person name="Jeffress S."/>
            <person name="Ash G."/>
            <person name="Arun Chinnappa K."/>
        </authorList>
    </citation>
    <scope>NUCLEOTIDE SEQUENCE [LARGE SCALE GENOMIC DNA]</scope>
    <source>
        <strain evidence="3 5">Hillstone_2</strain>
    </source>
</reference>
<name>A0A2P8AFH7_9PEZI</name>
<dbReference type="Proteomes" id="UP000308133">
    <property type="component" value="Unassembled WGS sequence"/>
</dbReference>
<sequence>MSVTFTNQTTTNVVGGNGGSKFQDVPGNQQVLIGIQYDCRSFNPDADDYPTWTIIYKFLRAIQPVYAKASSDGSVTGYTVGTQRGGHNGEFVIGGVCVGPPGYVVTGMNVRWDSTDDGVTLVKAFQLQWMKWNQGGTTSTQTATWSPWHGGDGKIPQQASYDQAMDPSPNAPTPTSSTGFNAGMNVPSTGGCFVGLAGSAGDQLDALGAVWAKPTTGS</sequence>
<protein>
    <submittedName>
        <fullName evidence="2">Uncharacterized protein</fullName>
    </submittedName>
</protein>
<dbReference type="EMBL" id="PTQR01000106">
    <property type="protein sequence ID" value="TKX19800.1"/>
    <property type="molecule type" value="Genomic_DNA"/>
</dbReference>
<dbReference type="Proteomes" id="UP000243723">
    <property type="component" value="Unassembled WGS sequence"/>
</dbReference>
<dbReference type="AlphaFoldDB" id="A0A2P8AFH7"/>
<accession>A0A2P8AFH7</accession>
<evidence type="ECO:0000313" key="5">
    <source>
        <dbReference type="Proteomes" id="UP000308133"/>
    </source>
</evidence>